<comment type="catalytic activity">
    <reaction evidence="10">
        <text>holo-[cytochrome c] = apo-[cytochrome c] + heme b</text>
        <dbReference type="Rhea" id="RHEA:22648"/>
        <dbReference type="Rhea" id="RHEA-COMP:10725"/>
        <dbReference type="Rhea" id="RHEA-COMP:10726"/>
        <dbReference type="ChEBI" id="CHEBI:29950"/>
        <dbReference type="ChEBI" id="CHEBI:60344"/>
        <dbReference type="ChEBI" id="CHEBI:83739"/>
        <dbReference type="EC" id="4.4.1.17"/>
    </reaction>
</comment>
<evidence type="ECO:0000256" key="5">
    <source>
        <dbReference type="ARBA" id="ARBA00022792"/>
    </source>
</evidence>
<comment type="subcellular location">
    <subcellularLocation>
        <location evidence="1 10">Mitochondrion inner membrane</location>
    </subcellularLocation>
</comment>
<keyword evidence="3 10" id="KW-0349">Heme</keyword>
<keyword evidence="6 10" id="KW-0408">Iron</keyword>
<dbReference type="GO" id="GO:0005743">
    <property type="term" value="C:mitochondrial inner membrane"/>
    <property type="evidence" value="ECO:0007669"/>
    <property type="project" value="UniProtKB-SubCell"/>
</dbReference>
<evidence type="ECO:0000256" key="1">
    <source>
        <dbReference type="ARBA" id="ARBA00004273"/>
    </source>
</evidence>
<comment type="caution">
    <text evidence="12">The sequence shown here is derived from an EMBL/GenBank/DDBJ whole genome shotgun (WGS) entry which is preliminary data.</text>
</comment>
<organism evidence="12 13">
    <name type="scientific">Dentiscutata erythropus</name>
    <dbReference type="NCBI Taxonomy" id="1348616"/>
    <lineage>
        <taxon>Eukaryota</taxon>
        <taxon>Fungi</taxon>
        <taxon>Fungi incertae sedis</taxon>
        <taxon>Mucoromycota</taxon>
        <taxon>Glomeromycotina</taxon>
        <taxon>Glomeromycetes</taxon>
        <taxon>Diversisporales</taxon>
        <taxon>Gigasporaceae</taxon>
        <taxon>Dentiscutata</taxon>
    </lineage>
</organism>
<evidence type="ECO:0000313" key="12">
    <source>
        <dbReference type="EMBL" id="CAG8525146.1"/>
    </source>
</evidence>
<evidence type="ECO:0000256" key="8">
    <source>
        <dbReference type="ARBA" id="ARBA00023136"/>
    </source>
</evidence>
<keyword evidence="4 10" id="KW-0479">Metal-binding</keyword>
<feature type="compositionally biased region" description="Polar residues" evidence="11">
    <location>
        <begin position="62"/>
        <end position="101"/>
    </location>
</feature>
<dbReference type="GO" id="GO:0046872">
    <property type="term" value="F:metal ion binding"/>
    <property type="evidence" value="ECO:0007669"/>
    <property type="project" value="UniProtKB-KW"/>
</dbReference>
<dbReference type="PANTHER" id="PTHR12743:SF0">
    <property type="entry name" value="HOLOCYTOCHROME C-TYPE SYNTHASE"/>
    <property type="match status" value="1"/>
</dbReference>
<proteinExistence type="inferred from homology"/>
<dbReference type="EMBL" id="CAJVPY010001515">
    <property type="protein sequence ID" value="CAG8525146.1"/>
    <property type="molecule type" value="Genomic_DNA"/>
</dbReference>
<evidence type="ECO:0000256" key="7">
    <source>
        <dbReference type="ARBA" id="ARBA00023128"/>
    </source>
</evidence>
<evidence type="ECO:0000256" key="3">
    <source>
        <dbReference type="ARBA" id="ARBA00022617"/>
    </source>
</evidence>
<evidence type="ECO:0000256" key="9">
    <source>
        <dbReference type="ARBA" id="ARBA00023239"/>
    </source>
</evidence>
<keyword evidence="13" id="KW-1185">Reference proteome</keyword>
<keyword evidence="9 10" id="KW-0456">Lyase</keyword>
<dbReference type="InterPro" id="IPR000511">
    <property type="entry name" value="Holocyt_c/c1_synthase"/>
</dbReference>
<reference evidence="12" key="1">
    <citation type="submission" date="2021-06" db="EMBL/GenBank/DDBJ databases">
        <authorList>
            <person name="Kallberg Y."/>
            <person name="Tangrot J."/>
            <person name="Rosling A."/>
        </authorList>
    </citation>
    <scope>NUCLEOTIDE SEQUENCE</scope>
    <source>
        <strain evidence="12">MA453B</strain>
    </source>
</reference>
<gene>
    <name evidence="12" type="ORF">DERYTH_LOCUS4069</name>
</gene>
<accession>A0A9N9AAH0</accession>
<protein>
    <recommendedName>
        <fullName evidence="10">Holocytochrome c-type synthase</fullName>
        <ecNumber evidence="10">4.4.1.17</ecNumber>
    </recommendedName>
</protein>
<evidence type="ECO:0000256" key="11">
    <source>
        <dbReference type="SAM" id="MobiDB-lite"/>
    </source>
</evidence>
<keyword evidence="5 10" id="KW-0999">Mitochondrion inner membrane</keyword>
<evidence type="ECO:0000256" key="6">
    <source>
        <dbReference type="ARBA" id="ARBA00023004"/>
    </source>
</evidence>
<feature type="region of interest" description="Disordered" evidence="11">
    <location>
        <begin position="62"/>
        <end position="110"/>
    </location>
</feature>
<dbReference type="PROSITE" id="PS00821">
    <property type="entry name" value="CYTO_HEME_LYASE_1"/>
    <property type="match status" value="1"/>
</dbReference>
<dbReference type="GO" id="GO:0004408">
    <property type="term" value="F:holocytochrome-c synthase activity"/>
    <property type="evidence" value="ECO:0007669"/>
    <property type="project" value="UniProtKB-EC"/>
</dbReference>
<comment type="function">
    <text evidence="10">Lyase that catalyzes the covalent linking of the heme group to the cytochrome C apoprotein to produce the mature functional cytochrome.</text>
</comment>
<comment type="similarity">
    <text evidence="2 10">Belongs to the cytochrome c-type heme lyase family.</text>
</comment>
<dbReference type="EC" id="4.4.1.17" evidence="10"/>
<keyword evidence="7 10" id="KW-0496">Mitochondrion</keyword>
<sequence length="171" mass="19754">MSENSNSAGDTASCPVNHSSWFSIFTPKPSVEPKNPVTLQCPADNRNNLEVSPEFAKINKNEGCSSETLNNYNKSLHSDQKSSSGQRIPLETTRQVSSIPRTFSDRDKNRTKENDIIEKWIYPSEQMFFNAMKRKDWDPQEEDMRVIVPIHNAVNEKAWQEILEWEKLHEK</sequence>
<dbReference type="OrthoDB" id="4243at2759"/>
<keyword evidence="8 10" id="KW-0472">Membrane</keyword>
<evidence type="ECO:0000256" key="2">
    <source>
        <dbReference type="ARBA" id="ARBA00007255"/>
    </source>
</evidence>
<dbReference type="Proteomes" id="UP000789405">
    <property type="component" value="Unassembled WGS sequence"/>
</dbReference>
<dbReference type="AlphaFoldDB" id="A0A9N9AAH0"/>
<evidence type="ECO:0000313" key="13">
    <source>
        <dbReference type="Proteomes" id="UP000789405"/>
    </source>
</evidence>
<dbReference type="PANTHER" id="PTHR12743">
    <property type="entry name" value="CYTOCHROME C1 HEME LYASE"/>
    <property type="match status" value="1"/>
</dbReference>
<dbReference type="Pfam" id="PF01265">
    <property type="entry name" value="Cyto_heme_lyase"/>
    <property type="match status" value="1"/>
</dbReference>
<evidence type="ECO:0000256" key="10">
    <source>
        <dbReference type="RuleBase" id="RU363130"/>
    </source>
</evidence>
<name>A0A9N9AAH0_9GLOM</name>
<evidence type="ECO:0000256" key="4">
    <source>
        <dbReference type="ARBA" id="ARBA00022723"/>
    </source>
</evidence>